<dbReference type="EMBL" id="ASWB01000003">
    <property type="protein sequence ID" value="EOT66265.1"/>
    <property type="molecule type" value="Genomic_DNA"/>
</dbReference>
<protein>
    <submittedName>
        <fullName evidence="2">Uncharacterized protein</fullName>
    </submittedName>
</protein>
<dbReference type="PATRIC" id="fig|1158609.3.peg.3126"/>
<gene>
    <name evidence="3" type="ORF">I586_02536</name>
    <name evidence="2" type="ORF">UAY_03204</name>
</gene>
<accession>R2QKR6</accession>
<reference evidence="3 5" key="2">
    <citation type="submission" date="2013-03" db="EMBL/GenBank/DDBJ databases">
        <title>The Genome Sequence of Enterococcus moraviensis BAA-383 (PacBio/Illumina hybrid assembly).</title>
        <authorList>
            <consortium name="The Broad Institute Genomics Platform"/>
            <consortium name="The Broad Institute Genome Sequencing Center for Infectious Disease"/>
            <person name="Earl A."/>
            <person name="Russ C."/>
            <person name="Gilmore M."/>
            <person name="Surin D."/>
            <person name="Walker B."/>
            <person name="Young S."/>
            <person name="Zeng Q."/>
            <person name="Gargeya S."/>
            <person name="Fitzgerald M."/>
            <person name="Haas B."/>
            <person name="Abouelleil A."/>
            <person name="Allen A.W."/>
            <person name="Alvarado L."/>
            <person name="Arachchi H.M."/>
            <person name="Berlin A.M."/>
            <person name="Chapman S.B."/>
            <person name="Gainer-Dewar J."/>
            <person name="Goldberg J."/>
            <person name="Griggs A."/>
            <person name="Gujja S."/>
            <person name="Hansen M."/>
            <person name="Howarth C."/>
            <person name="Imamovic A."/>
            <person name="Ireland A."/>
            <person name="Larimer J."/>
            <person name="McCowan C."/>
            <person name="Murphy C."/>
            <person name="Pearson M."/>
            <person name="Poon T.W."/>
            <person name="Priest M."/>
            <person name="Roberts A."/>
            <person name="Saif S."/>
            <person name="Shea T."/>
            <person name="Sisk P."/>
            <person name="Sykes S."/>
            <person name="Wortman J."/>
            <person name="Nusbaum C."/>
            <person name="Birren B."/>
        </authorList>
    </citation>
    <scope>NUCLEOTIDE SEQUENCE [LARGE SCALE GENOMIC DNA]</scope>
    <source>
        <strain evidence="3 5">ATCC BAA-383</strain>
    </source>
</reference>
<reference evidence="2 4" key="1">
    <citation type="submission" date="2013-02" db="EMBL/GenBank/DDBJ databases">
        <title>The Genome Sequence of Enterococcus moraviensis BAA-383.</title>
        <authorList>
            <consortium name="The Broad Institute Genome Sequencing Platform"/>
            <consortium name="The Broad Institute Genome Sequencing Center for Infectious Disease"/>
            <person name="Earl A.M."/>
            <person name="Gilmore M.S."/>
            <person name="Lebreton F."/>
            <person name="Walker B."/>
            <person name="Young S.K."/>
            <person name="Zeng Q."/>
            <person name="Gargeya S."/>
            <person name="Fitzgerald M."/>
            <person name="Haas B."/>
            <person name="Abouelleil A."/>
            <person name="Alvarado L."/>
            <person name="Arachchi H.M."/>
            <person name="Berlin A.M."/>
            <person name="Chapman S.B."/>
            <person name="Dewar J."/>
            <person name="Goldberg J."/>
            <person name="Griggs A."/>
            <person name="Gujja S."/>
            <person name="Hansen M."/>
            <person name="Howarth C."/>
            <person name="Imamovic A."/>
            <person name="Larimer J."/>
            <person name="McCowan C."/>
            <person name="Murphy C."/>
            <person name="Neiman D."/>
            <person name="Pearson M."/>
            <person name="Priest M."/>
            <person name="Roberts A."/>
            <person name="Saif S."/>
            <person name="Shea T."/>
            <person name="Sisk P."/>
            <person name="Sykes S."/>
            <person name="Wortman J."/>
            <person name="Nusbaum C."/>
            <person name="Birren B."/>
        </authorList>
    </citation>
    <scope>NUCLEOTIDE SEQUENCE [LARGE SCALE GENOMIC DNA]</scope>
    <source>
        <strain evidence="2 4">ATCC BAA-383</strain>
    </source>
</reference>
<name>R2QKR6_9ENTE</name>
<dbReference type="Proteomes" id="UP000013781">
    <property type="component" value="Unassembled WGS sequence"/>
</dbReference>
<dbReference type="RefSeq" id="WP_010766514.1">
    <property type="nucleotide sequence ID" value="NZ_ASWB01000003.1"/>
</dbReference>
<feature type="transmembrane region" description="Helical" evidence="1">
    <location>
        <begin position="153"/>
        <end position="173"/>
    </location>
</feature>
<evidence type="ECO:0000313" key="3">
    <source>
        <dbReference type="EMBL" id="EOT66265.1"/>
    </source>
</evidence>
<dbReference type="HOGENOM" id="CLU_1308545_0_0_9"/>
<dbReference type="EMBL" id="AJAS01000026">
    <property type="protein sequence ID" value="EOH95778.1"/>
    <property type="molecule type" value="Genomic_DNA"/>
</dbReference>
<keyword evidence="1" id="KW-0812">Transmembrane</keyword>
<feature type="transmembrane region" description="Helical" evidence="1">
    <location>
        <begin position="179"/>
        <end position="197"/>
    </location>
</feature>
<proteinExistence type="predicted"/>
<sequence>MSPNESQLSESEEESIFIQATIKDITYHKVFEEDYEEKIYNQLDQEFLTLKLIDSNGKKLTHEVMLTIPKTTELKDKPRIKDWWRKKYLTRLEESYNNEIERFPYAKDARMVDREKEIQSLKGRKVTLTDNPEYEDVSLSANVKQTKNNVLEVISLIVDPIYVFAGFLAILYTYFVAPYLISGVGLLLVGMFIRFVYYEKKAQKNDDSKE</sequence>
<keyword evidence="5" id="KW-1185">Reference proteome</keyword>
<keyword evidence="1" id="KW-0472">Membrane</keyword>
<evidence type="ECO:0000256" key="1">
    <source>
        <dbReference type="SAM" id="Phobius"/>
    </source>
</evidence>
<keyword evidence="1" id="KW-1133">Transmembrane helix</keyword>
<comment type="caution">
    <text evidence="2">The sequence shown here is derived from an EMBL/GenBank/DDBJ whole genome shotgun (WGS) entry which is preliminary data.</text>
</comment>
<evidence type="ECO:0000313" key="2">
    <source>
        <dbReference type="EMBL" id="EOH95778.1"/>
    </source>
</evidence>
<dbReference type="Proteomes" id="UP000014157">
    <property type="component" value="Unassembled WGS sequence"/>
</dbReference>
<organism evidence="2 4">
    <name type="scientific">Enterococcus moraviensis ATCC BAA-383</name>
    <dbReference type="NCBI Taxonomy" id="1158609"/>
    <lineage>
        <taxon>Bacteria</taxon>
        <taxon>Bacillati</taxon>
        <taxon>Bacillota</taxon>
        <taxon>Bacilli</taxon>
        <taxon>Lactobacillales</taxon>
        <taxon>Enterococcaceae</taxon>
        <taxon>Enterococcus</taxon>
    </lineage>
</organism>
<evidence type="ECO:0000313" key="4">
    <source>
        <dbReference type="Proteomes" id="UP000013781"/>
    </source>
</evidence>
<dbReference type="AlphaFoldDB" id="R2QKR6"/>
<evidence type="ECO:0000313" key="5">
    <source>
        <dbReference type="Proteomes" id="UP000014157"/>
    </source>
</evidence>